<dbReference type="InterPro" id="IPR001957">
    <property type="entry name" value="Chromosome_initiator_DnaA"/>
</dbReference>
<organism evidence="14 15">
    <name type="scientific">Kouleothrix aurantiaca</name>
    <dbReference type="NCBI Taxonomy" id="186479"/>
    <lineage>
        <taxon>Bacteria</taxon>
        <taxon>Bacillati</taxon>
        <taxon>Chloroflexota</taxon>
        <taxon>Chloroflexia</taxon>
        <taxon>Chloroflexales</taxon>
        <taxon>Roseiflexineae</taxon>
        <taxon>Roseiflexaceae</taxon>
        <taxon>Kouleothrix</taxon>
    </lineage>
</organism>
<dbReference type="FunFam" id="3.40.50.300:FF:000150">
    <property type="entry name" value="Chromosomal replication initiator protein DnaA"/>
    <property type="match status" value="1"/>
</dbReference>
<evidence type="ECO:0000259" key="13">
    <source>
        <dbReference type="SMART" id="SM00760"/>
    </source>
</evidence>
<comment type="subcellular location">
    <subcellularLocation>
        <location evidence="8">Cytoplasm</location>
    </subcellularLocation>
</comment>
<dbReference type="Pfam" id="PF11638">
    <property type="entry name" value="DnaA_N"/>
    <property type="match status" value="1"/>
</dbReference>
<dbReference type="PANTHER" id="PTHR30050">
    <property type="entry name" value="CHROMOSOMAL REPLICATION INITIATOR PROTEIN DNAA"/>
    <property type="match status" value="1"/>
</dbReference>
<dbReference type="Gene3D" id="1.10.1750.10">
    <property type="match status" value="1"/>
</dbReference>
<keyword evidence="4 8" id="KW-0547">Nucleotide-binding</keyword>
<feature type="region of interest" description="Domain I, interacts with DnaA modulators" evidence="8">
    <location>
        <begin position="1"/>
        <end position="107"/>
    </location>
</feature>
<comment type="domain">
    <text evidence="8">Domain I is involved in oligomerization and binding regulators, domain II is flexibile and of varying length in different bacteria, domain III forms the AAA+ region, while domain IV binds dsDNA.</text>
</comment>
<dbReference type="CDD" id="cd06571">
    <property type="entry name" value="Bac_DnaA_C"/>
    <property type="match status" value="1"/>
</dbReference>
<dbReference type="SMART" id="SM00382">
    <property type="entry name" value="AAA"/>
    <property type="match status" value="1"/>
</dbReference>
<dbReference type="SMART" id="SM00760">
    <property type="entry name" value="Bac_DnaA_C"/>
    <property type="match status" value="1"/>
</dbReference>
<evidence type="ECO:0000256" key="6">
    <source>
        <dbReference type="ARBA" id="ARBA00023121"/>
    </source>
</evidence>
<keyword evidence="15" id="KW-1185">Reference proteome</keyword>
<dbReference type="PROSITE" id="PS01008">
    <property type="entry name" value="DNAA"/>
    <property type="match status" value="1"/>
</dbReference>
<proteinExistence type="inferred from homology"/>
<dbReference type="InterPro" id="IPR020591">
    <property type="entry name" value="Chromosome_initiator_DnaA-like"/>
</dbReference>
<dbReference type="Gene3D" id="3.30.300.180">
    <property type="match status" value="1"/>
</dbReference>
<dbReference type="HAMAP" id="MF_00377">
    <property type="entry name" value="DnaA_bact"/>
    <property type="match status" value="1"/>
</dbReference>
<comment type="function">
    <text evidence="8 10">Plays an essential role in the initiation and regulation of chromosomal replication. ATP-DnaA binds to the origin of replication (oriC) to initiate formation of the DNA replication initiation complex once per cell cycle. Binds the DnaA box (a 9 base pair repeat at the origin) and separates the double-stranded (ds)DNA. Forms a right-handed helical filament on oriC DNA; dsDNA binds to the exterior of the filament while single-stranded (ss)DNA is stabiized in the filament's interior. The ATP-DnaA-oriC complex binds and stabilizes one strand of the AT-rich DNA unwinding element (DUE), permitting loading of DNA polymerase. After initiation quickly degrades to an ADP-DnaA complex that is not apt for DNA replication. Binds acidic phospholipids.</text>
</comment>
<comment type="subunit">
    <text evidence="8">Oligomerizes as a right-handed, spiral filament on DNA at oriC.</text>
</comment>
<evidence type="ECO:0000256" key="3">
    <source>
        <dbReference type="ARBA" id="ARBA00022705"/>
    </source>
</evidence>
<dbReference type="CDD" id="cd00009">
    <property type="entry name" value="AAA"/>
    <property type="match status" value="1"/>
</dbReference>
<dbReference type="InterPro" id="IPR024633">
    <property type="entry name" value="DnaA_N_dom"/>
</dbReference>
<dbReference type="InterPro" id="IPR038454">
    <property type="entry name" value="DnaA_N_sf"/>
</dbReference>
<dbReference type="GO" id="GO:0006270">
    <property type="term" value="P:DNA replication initiation"/>
    <property type="evidence" value="ECO:0007669"/>
    <property type="project" value="UniProtKB-UniRule"/>
</dbReference>
<feature type="region of interest" description="Domain IV, binds dsDNA" evidence="8">
    <location>
        <begin position="381"/>
        <end position="504"/>
    </location>
</feature>
<sequence length="504" mass="56195">MNLAKVWNSTLGTMQIQISRHEFNTWLRRATLISLENGVATIGAPSAFFKEGLENRYIGPLRELIGNLVGFPVQVRVIIAPPAPVAAEHRLASREYGKDDDMPDLDESPGYAAANAQQGYVPANGYANGASNGSGMHNGNGNGNGYDRLNMQQLEFSSAMRSGMLNARYTFDRFIVGSSNRLANAACMAVAEHPAHAYNPLFLYGGVGLGKTHLLHAIGNYALDRDPEINVLYVSSEKFTNDLINAIRRQQTEEFRIRYRNIDILLIDDIQFIAGKESTQEEFFHTFNTLHSAGKQIVISSDRPPKAILTLEERLRSRFEWGLIVDVQTPDLETRTAILRAKAEQMSTHIPAEVIDFLAHRIQSNIRELEGCLNRVAAYAQLIGAPVSTEVATAALNELLDTTRRKRVTTEAILREVAEFYGVDLRAMQGRGRSRNIVVPRQVAMYLLRVETDSSLMDIGQMLGGRDHTTVIYGCEKIGEEINSDSRLRQEVVTIRDRLYQRAA</sequence>
<dbReference type="InterPro" id="IPR013159">
    <property type="entry name" value="DnaA_C"/>
</dbReference>
<dbReference type="InterPro" id="IPR013317">
    <property type="entry name" value="DnaA_dom"/>
</dbReference>
<evidence type="ECO:0000256" key="4">
    <source>
        <dbReference type="ARBA" id="ARBA00022741"/>
    </source>
</evidence>
<dbReference type="GO" id="GO:0006275">
    <property type="term" value="P:regulation of DNA replication"/>
    <property type="evidence" value="ECO:0007669"/>
    <property type="project" value="UniProtKB-UniRule"/>
</dbReference>
<dbReference type="EMBL" id="LJCR01000295">
    <property type="protein sequence ID" value="KPV53277.1"/>
    <property type="molecule type" value="Genomic_DNA"/>
</dbReference>
<dbReference type="GO" id="GO:0005737">
    <property type="term" value="C:cytoplasm"/>
    <property type="evidence" value="ECO:0007669"/>
    <property type="project" value="UniProtKB-SubCell"/>
</dbReference>
<evidence type="ECO:0000256" key="8">
    <source>
        <dbReference type="HAMAP-Rule" id="MF_00377"/>
    </source>
</evidence>
<feature type="domain" description="AAA+ ATPase" evidence="12">
    <location>
        <begin position="197"/>
        <end position="325"/>
    </location>
</feature>
<dbReference type="Proteomes" id="UP000050509">
    <property type="component" value="Unassembled WGS sequence"/>
</dbReference>
<evidence type="ECO:0000256" key="7">
    <source>
        <dbReference type="ARBA" id="ARBA00023125"/>
    </source>
</evidence>
<keyword evidence="7 8" id="KW-0238">DNA-binding</keyword>
<evidence type="ECO:0000256" key="11">
    <source>
        <dbReference type="RuleBase" id="RU004227"/>
    </source>
</evidence>
<evidence type="ECO:0000259" key="12">
    <source>
        <dbReference type="SMART" id="SM00382"/>
    </source>
</evidence>
<keyword evidence="3 8" id="KW-0235">DNA replication</keyword>
<feature type="binding site" evidence="8">
    <location>
        <position position="210"/>
    </location>
    <ligand>
        <name>ATP</name>
        <dbReference type="ChEBI" id="CHEBI:30616"/>
    </ligand>
</feature>
<dbReference type="PANTHER" id="PTHR30050:SF2">
    <property type="entry name" value="CHROMOSOMAL REPLICATION INITIATOR PROTEIN DNAA"/>
    <property type="match status" value="1"/>
</dbReference>
<protein>
    <recommendedName>
        <fullName evidence="8 9">Chromosomal replication initiator protein DnaA</fullName>
    </recommendedName>
</protein>
<dbReference type="PATRIC" id="fig|186479.3.peg.6108"/>
<dbReference type="AlphaFoldDB" id="A0A0N8PSP2"/>
<keyword evidence="5 8" id="KW-0067">ATP-binding</keyword>
<evidence type="ECO:0000256" key="2">
    <source>
        <dbReference type="ARBA" id="ARBA00022490"/>
    </source>
</evidence>
<feature type="binding site" evidence="8">
    <location>
        <position position="211"/>
    </location>
    <ligand>
        <name>ATP</name>
        <dbReference type="ChEBI" id="CHEBI:30616"/>
    </ligand>
</feature>
<dbReference type="FunFam" id="1.10.8.60:FF:000003">
    <property type="entry name" value="Chromosomal replication initiator protein DnaA"/>
    <property type="match status" value="1"/>
</dbReference>
<dbReference type="NCBIfam" id="TIGR00362">
    <property type="entry name" value="DnaA"/>
    <property type="match status" value="1"/>
</dbReference>
<evidence type="ECO:0000256" key="10">
    <source>
        <dbReference type="RuleBase" id="RU000577"/>
    </source>
</evidence>
<dbReference type="InterPro" id="IPR027417">
    <property type="entry name" value="P-loop_NTPase"/>
</dbReference>
<dbReference type="GO" id="GO:0008289">
    <property type="term" value="F:lipid binding"/>
    <property type="evidence" value="ECO:0007669"/>
    <property type="project" value="UniProtKB-KW"/>
</dbReference>
<dbReference type="Pfam" id="PF00308">
    <property type="entry name" value="Bac_DnaA"/>
    <property type="match status" value="1"/>
</dbReference>
<feature type="binding site" evidence="8">
    <location>
        <position position="208"/>
    </location>
    <ligand>
        <name>ATP</name>
        <dbReference type="ChEBI" id="CHEBI:30616"/>
    </ligand>
</feature>
<dbReference type="InterPro" id="IPR003593">
    <property type="entry name" value="AAA+_ATPase"/>
</dbReference>
<evidence type="ECO:0000256" key="5">
    <source>
        <dbReference type="ARBA" id="ARBA00022840"/>
    </source>
</evidence>
<evidence type="ECO:0000256" key="1">
    <source>
        <dbReference type="ARBA" id="ARBA00006583"/>
    </source>
</evidence>
<comment type="caution">
    <text evidence="14">The sequence shown here is derived from an EMBL/GenBank/DDBJ whole genome shotgun (WGS) entry which is preliminary data.</text>
</comment>
<comment type="similarity">
    <text evidence="1 8 11">Belongs to the DnaA family.</text>
</comment>
<comment type="caution">
    <text evidence="8">Lacks conserved residue(s) required for the propagation of feature annotation.</text>
</comment>
<evidence type="ECO:0000313" key="14">
    <source>
        <dbReference type="EMBL" id="KPV53277.1"/>
    </source>
</evidence>
<dbReference type="SUPFAM" id="SSF52540">
    <property type="entry name" value="P-loop containing nucleoside triphosphate hydrolases"/>
    <property type="match status" value="1"/>
</dbReference>
<reference evidence="14 15" key="1">
    <citation type="submission" date="2015-09" db="EMBL/GenBank/DDBJ databases">
        <title>Draft genome sequence of Kouleothrix aurantiaca JCM 19913.</title>
        <authorList>
            <person name="Hemp J."/>
        </authorList>
    </citation>
    <scope>NUCLEOTIDE SEQUENCE [LARGE SCALE GENOMIC DNA]</scope>
    <source>
        <strain evidence="14 15">COM-B</strain>
    </source>
</reference>
<dbReference type="InterPro" id="IPR018312">
    <property type="entry name" value="Chromosome_initiator_DnaA_CS"/>
</dbReference>
<dbReference type="PRINTS" id="PR00051">
    <property type="entry name" value="DNAA"/>
</dbReference>
<name>A0A0N8PSP2_9CHLR</name>
<dbReference type="Gene3D" id="1.10.8.60">
    <property type="match status" value="1"/>
</dbReference>
<feature type="binding site" evidence="8">
    <location>
        <position position="212"/>
    </location>
    <ligand>
        <name>ATP</name>
        <dbReference type="ChEBI" id="CHEBI:30616"/>
    </ligand>
</feature>
<gene>
    <name evidence="8" type="primary">dnaA</name>
    <name evidence="14" type="ORF">SE17_10555</name>
</gene>
<dbReference type="Pfam" id="PF08299">
    <property type="entry name" value="Bac_DnaA_C"/>
    <property type="match status" value="1"/>
</dbReference>
<dbReference type="GO" id="GO:0005886">
    <property type="term" value="C:plasma membrane"/>
    <property type="evidence" value="ECO:0007669"/>
    <property type="project" value="TreeGrafter"/>
</dbReference>
<dbReference type="GO" id="GO:0003688">
    <property type="term" value="F:DNA replication origin binding"/>
    <property type="evidence" value="ECO:0007669"/>
    <property type="project" value="UniProtKB-UniRule"/>
</dbReference>
<evidence type="ECO:0000313" key="15">
    <source>
        <dbReference type="Proteomes" id="UP000050509"/>
    </source>
</evidence>
<evidence type="ECO:0000256" key="9">
    <source>
        <dbReference type="NCBIfam" id="TIGR00362"/>
    </source>
</evidence>
<keyword evidence="6 8" id="KW-0446">Lipid-binding</keyword>
<keyword evidence="2 8" id="KW-0963">Cytoplasm</keyword>
<dbReference type="InterPro" id="IPR010921">
    <property type="entry name" value="Trp_repressor/repl_initiator"/>
</dbReference>
<feature type="domain" description="Chromosomal replication initiator DnaA C-terminal" evidence="13">
    <location>
        <begin position="409"/>
        <end position="478"/>
    </location>
</feature>
<accession>A0A0N8PSP2</accession>
<dbReference type="GO" id="GO:0005524">
    <property type="term" value="F:ATP binding"/>
    <property type="evidence" value="ECO:0007669"/>
    <property type="project" value="UniProtKB-UniRule"/>
</dbReference>
<feature type="region of interest" description="Domain III, AAA+ region" evidence="8">
    <location>
        <begin position="164"/>
        <end position="380"/>
    </location>
</feature>
<dbReference type="Gene3D" id="3.40.50.300">
    <property type="entry name" value="P-loop containing nucleotide triphosphate hydrolases"/>
    <property type="match status" value="1"/>
</dbReference>
<dbReference type="SUPFAM" id="SSF48295">
    <property type="entry name" value="TrpR-like"/>
    <property type="match status" value="1"/>
</dbReference>